<name>A0A7H8NAH9_9ACTN</name>
<gene>
    <name evidence="1" type="ORF">HUT08_19485</name>
</gene>
<reference evidence="1 2" key="1">
    <citation type="submission" date="2020-06" db="EMBL/GenBank/DDBJ databases">
        <title>Genome mining for natural products.</title>
        <authorList>
            <person name="Zhang B."/>
            <person name="Shi J."/>
            <person name="Ge H."/>
        </authorList>
    </citation>
    <scope>NUCLEOTIDE SEQUENCE [LARGE SCALE GENOMIC DNA]</scope>
    <source>
        <strain evidence="1 2">NA00687</strain>
    </source>
</reference>
<dbReference type="Proteomes" id="UP000509303">
    <property type="component" value="Chromosome"/>
</dbReference>
<dbReference type="RefSeq" id="WP_176163077.1">
    <property type="nucleotide sequence ID" value="NZ_CP054929.1"/>
</dbReference>
<accession>A0A7H8NAH9</accession>
<dbReference type="EMBL" id="CP054929">
    <property type="protein sequence ID" value="QKW51356.1"/>
    <property type="molecule type" value="Genomic_DNA"/>
</dbReference>
<sequence length="292" mass="32843">MCDLLIAGLDDPQRLVNVLADIFGVEPKDVDVSHEDDYESQNWDARVTCQYAERRGDLDWSLSVYSVEGVAARPTEPQVASELAQRVQASVFFPYEGTIPSVWRIATASGETFYARIQEPELEGGDHVVLQLEQPVDRFPAAEVAPLEDVVREHQIPTPVVDQEIPYVSVQGGVEQLVRLREGLVVWERLVCRMATGWPPSKWYSGAIYVDDLKARDEVGLSSKNLEGSIREAVNRTLETLDAKYRELTIDDAGRALSETAAASESDIQQGEWYWRRRPVSLPWSSREAHTE</sequence>
<evidence type="ECO:0000313" key="2">
    <source>
        <dbReference type="Proteomes" id="UP000509303"/>
    </source>
</evidence>
<dbReference type="AlphaFoldDB" id="A0A7H8NAH9"/>
<keyword evidence="2" id="KW-1185">Reference proteome</keyword>
<proteinExistence type="predicted"/>
<protein>
    <submittedName>
        <fullName evidence="1">Uncharacterized protein</fullName>
    </submittedName>
</protein>
<evidence type="ECO:0000313" key="1">
    <source>
        <dbReference type="EMBL" id="QKW51356.1"/>
    </source>
</evidence>
<organism evidence="1 2">
    <name type="scientific">Streptomyces buecherae</name>
    <dbReference type="NCBI Taxonomy" id="2763006"/>
    <lineage>
        <taxon>Bacteria</taxon>
        <taxon>Bacillati</taxon>
        <taxon>Actinomycetota</taxon>
        <taxon>Actinomycetes</taxon>
        <taxon>Kitasatosporales</taxon>
        <taxon>Streptomycetaceae</taxon>
        <taxon>Streptomyces</taxon>
    </lineage>
</organism>